<dbReference type="Proteomes" id="UP000295198">
    <property type="component" value="Unassembled WGS sequence"/>
</dbReference>
<dbReference type="RefSeq" id="WP_134713869.1">
    <property type="nucleotide sequence ID" value="NZ_SDKM01000003.1"/>
</dbReference>
<protein>
    <recommendedName>
        <fullName evidence="3">ATP-grasp domain-containing protein</fullName>
    </recommendedName>
</protein>
<evidence type="ECO:0000313" key="2">
    <source>
        <dbReference type="Proteomes" id="UP000295198"/>
    </source>
</evidence>
<proteinExistence type="predicted"/>
<gene>
    <name evidence="1" type="ORF">EKO23_02820</name>
</gene>
<evidence type="ECO:0000313" key="1">
    <source>
        <dbReference type="EMBL" id="RYP88284.1"/>
    </source>
</evidence>
<sequence>MVKVLVLAHADDRAASRLVASLGQRGVEAALVTDLRLATSARFAHRPVCGPARADGLDAVWLDGDTELSARTIGCVYSRLVTVTPPPFVDASDRDYARVELEALLASWLHGLGSRVVNRAGPAALAGPARDLVSVLALAREVGLAIPAVQLASSGSRSRPASPGHVALEWPDGFVPASLAYAAPGTGPPIGLPALRIEPLRPGRCHVLVAGDTVTGAPGSTGRACRDLAQACELDVCDVQLAETTTGRLVCVGLDAVPTLSRSDHREALADHLVERAHRHARQEVPA</sequence>
<comment type="caution">
    <text evidence="1">The sequence shown here is derived from an EMBL/GenBank/DDBJ whole genome shotgun (WGS) entry which is preliminary data.</text>
</comment>
<dbReference type="AlphaFoldDB" id="A0A4Q4ZLF9"/>
<keyword evidence="2" id="KW-1185">Reference proteome</keyword>
<accession>A0A4Q4ZLF9</accession>
<evidence type="ECO:0008006" key="3">
    <source>
        <dbReference type="Google" id="ProtNLM"/>
    </source>
</evidence>
<dbReference type="EMBL" id="SDKM01000003">
    <property type="protein sequence ID" value="RYP88284.1"/>
    <property type="molecule type" value="Genomic_DNA"/>
</dbReference>
<reference evidence="1 2" key="1">
    <citation type="submission" date="2019-01" db="EMBL/GenBank/DDBJ databases">
        <title>Nocardioides guangzhouensis sp. nov., an actinobacterium isolated from soil.</title>
        <authorList>
            <person name="Fu Y."/>
            <person name="Cai Y."/>
            <person name="Lin Z."/>
            <person name="Chen P."/>
        </authorList>
    </citation>
    <scope>NUCLEOTIDE SEQUENCE [LARGE SCALE GENOMIC DNA]</scope>
    <source>
        <strain evidence="1 2">130</strain>
    </source>
</reference>
<organism evidence="1 2">
    <name type="scientific">Nocardioides guangzhouensis</name>
    <dbReference type="NCBI Taxonomy" id="2497878"/>
    <lineage>
        <taxon>Bacteria</taxon>
        <taxon>Bacillati</taxon>
        <taxon>Actinomycetota</taxon>
        <taxon>Actinomycetes</taxon>
        <taxon>Propionibacteriales</taxon>
        <taxon>Nocardioidaceae</taxon>
        <taxon>Nocardioides</taxon>
    </lineage>
</organism>
<dbReference type="OrthoDB" id="4235926at2"/>
<name>A0A4Q4ZLF9_9ACTN</name>